<evidence type="ECO:0000313" key="2">
    <source>
        <dbReference type="Proteomes" id="UP000789375"/>
    </source>
</evidence>
<comment type="caution">
    <text evidence="1">The sequence shown here is derived from an EMBL/GenBank/DDBJ whole genome shotgun (WGS) entry which is preliminary data.</text>
</comment>
<dbReference type="Proteomes" id="UP000789375">
    <property type="component" value="Unassembled WGS sequence"/>
</dbReference>
<accession>A0A9N9C1Y8</accession>
<protein>
    <submittedName>
        <fullName evidence="1">4743_t:CDS:1</fullName>
    </submittedName>
</protein>
<proteinExistence type="predicted"/>
<evidence type="ECO:0000313" key="1">
    <source>
        <dbReference type="EMBL" id="CAG8585970.1"/>
    </source>
</evidence>
<dbReference type="EMBL" id="CAJVPP010002070">
    <property type="protein sequence ID" value="CAG8585970.1"/>
    <property type="molecule type" value="Genomic_DNA"/>
</dbReference>
<keyword evidence="2" id="KW-1185">Reference proteome</keyword>
<sequence>MSQVPFLARFVCPSEILYQKPSGARNVWFIYIFMDKKKQNVLVKDERRIGKKRGNQKGVFAAKKFCHSLF</sequence>
<name>A0A9N9C1Y8_FUNMO</name>
<organism evidence="1 2">
    <name type="scientific">Funneliformis mosseae</name>
    <name type="common">Endomycorrhizal fungus</name>
    <name type="synonym">Glomus mosseae</name>
    <dbReference type="NCBI Taxonomy" id="27381"/>
    <lineage>
        <taxon>Eukaryota</taxon>
        <taxon>Fungi</taxon>
        <taxon>Fungi incertae sedis</taxon>
        <taxon>Mucoromycota</taxon>
        <taxon>Glomeromycotina</taxon>
        <taxon>Glomeromycetes</taxon>
        <taxon>Glomerales</taxon>
        <taxon>Glomeraceae</taxon>
        <taxon>Funneliformis</taxon>
    </lineage>
</organism>
<dbReference type="AlphaFoldDB" id="A0A9N9C1Y8"/>
<gene>
    <name evidence="1" type="ORF">FMOSSE_LOCUS8192</name>
</gene>
<reference evidence="1" key="1">
    <citation type="submission" date="2021-06" db="EMBL/GenBank/DDBJ databases">
        <authorList>
            <person name="Kallberg Y."/>
            <person name="Tangrot J."/>
            <person name="Rosling A."/>
        </authorList>
    </citation>
    <scope>NUCLEOTIDE SEQUENCE</scope>
    <source>
        <strain evidence="1">87-6 pot B 2015</strain>
    </source>
</reference>